<name>A0A3B0UX55_9ZZZZ</name>
<proteinExistence type="predicted"/>
<organism evidence="1">
    <name type="scientific">hydrothermal vent metagenome</name>
    <dbReference type="NCBI Taxonomy" id="652676"/>
    <lineage>
        <taxon>unclassified sequences</taxon>
        <taxon>metagenomes</taxon>
        <taxon>ecological metagenomes</taxon>
    </lineage>
</organism>
<reference evidence="1" key="1">
    <citation type="submission" date="2018-06" db="EMBL/GenBank/DDBJ databases">
        <authorList>
            <person name="Zhirakovskaya E."/>
        </authorList>
    </citation>
    <scope>NUCLEOTIDE SEQUENCE</scope>
</reference>
<gene>
    <name evidence="1" type="ORF">MNBD_CHLOROFLEXI01-3914</name>
</gene>
<dbReference type="EMBL" id="UOEU01000019">
    <property type="protein sequence ID" value="VAW29997.1"/>
    <property type="molecule type" value="Genomic_DNA"/>
</dbReference>
<evidence type="ECO:0008006" key="2">
    <source>
        <dbReference type="Google" id="ProtNLM"/>
    </source>
</evidence>
<accession>A0A3B0UX55</accession>
<sequence>MRVRFFVVIICATFLILVGCQSEKVVETAVYRQTLNDLIEEVIAISLPLAETMAQGQTPTPEQVEEAQNRITAVQTQLDELGTTPTELVEANGRLSEAIQQFQQAYKHLANNLKNGVTLPFDQDFLALAANGGKIVHQAAAELNQ</sequence>
<dbReference type="PROSITE" id="PS51257">
    <property type="entry name" value="PROKAR_LIPOPROTEIN"/>
    <property type="match status" value="1"/>
</dbReference>
<evidence type="ECO:0000313" key="1">
    <source>
        <dbReference type="EMBL" id="VAW29997.1"/>
    </source>
</evidence>
<dbReference type="AlphaFoldDB" id="A0A3B0UX55"/>
<protein>
    <recommendedName>
        <fullName evidence="2">Lipoprotein</fullName>
    </recommendedName>
</protein>